<organism evidence="1 2">
    <name type="scientific">Vaccinium darrowii</name>
    <dbReference type="NCBI Taxonomy" id="229202"/>
    <lineage>
        <taxon>Eukaryota</taxon>
        <taxon>Viridiplantae</taxon>
        <taxon>Streptophyta</taxon>
        <taxon>Embryophyta</taxon>
        <taxon>Tracheophyta</taxon>
        <taxon>Spermatophyta</taxon>
        <taxon>Magnoliopsida</taxon>
        <taxon>eudicotyledons</taxon>
        <taxon>Gunneridae</taxon>
        <taxon>Pentapetalae</taxon>
        <taxon>asterids</taxon>
        <taxon>Ericales</taxon>
        <taxon>Ericaceae</taxon>
        <taxon>Vaccinioideae</taxon>
        <taxon>Vaccinieae</taxon>
        <taxon>Vaccinium</taxon>
    </lineage>
</organism>
<dbReference type="EMBL" id="CM037151">
    <property type="protein sequence ID" value="KAH7843311.1"/>
    <property type="molecule type" value="Genomic_DNA"/>
</dbReference>
<sequence>MGVVSPCVDGPSSDSQNAEQMQPKKLQEQNSLRRVLKQFTPRIEVDLMNFMQNKKERPGPKSSYDPYDIVRTSSEGYIGISRKNQAFGRYSASSIDNIGVLGICVNIEVLSFETKDLSCLASTMDSGVKIEASYTPRLDVNGLVNSDHMGVTAGIRHDNDALPELDLDHSKLAPLFFLYLPDTFAMGVMKIQLLARVVHFSS</sequence>
<protein>
    <submittedName>
        <fullName evidence="1">Uncharacterized protein</fullName>
    </submittedName>
</protein>
<accession>A0ACB7XQR6</accession>
<evidence type="ECO:0000313" key="2">
    <source>
        <dbReference type="Proteomes" id="UP000828048"/>
    </source>
</evidence>
<dbReference type="Proteomes" id="UP000828048">
    <property type="component" value="Chromosome 1"/>
</dbReference>
<proteinExistence type="predicted"/>
<keyword evidence="2" id="KW-1185">Reference proteome</keyword>
<name>A0ACB7XQR6_9ERIC</name>
<evidence type="ECO:0000313" key="1">
    <source>
        <dbReference type="EMBL" id="KAH7843311.1"/>
    </source>
</evidence>
<reference evidence="1 2" key="1">
    <citation type="journal article" date="2021" name="Hortic Res">
        <title>High-quality reference genome and annotation aids understanding of berry development for evergreen blueberry (Vaccinium darrowii).</title>
        <authorList>
            <person name="Yu J."/>
            <person name="Hulse-Kemp A.M."/>
            <person name="Babiker E."/>
            <person name="Staton M."/>
        </authorList>
    </citation>
    <scope>NUCLEOTIDE SEQUENCE [LARGE SCALE GENOMIC DNA]</scope>
    <source>
        <strain evidence="2">cv. NJ 8807/NJ 8810</strain>
        <tissue evidence="1">Young leaf</tissue>
    </source>
</reference>
<gene>
    <name evidence="1" type="ORF">Vadar_015077</name>
</gene>
<comment type="caution">
    <text evidence="1">The sequence shown here is derived from an EMBL/GenBank/DDBJ whole genome shotgun (WGS) entry which is preliminary data.</text>
</comment>